<evidence type="ECO:0000256" key="2">
    <source>
        <dbReference type="ARBA" id="ARBA00023125"/>
    </source>
</evidence>
<evidence type="ECO:0000313" key="6">
    <source>
        <dbReference type="Proteomes" id="UP000193978"/>
    </source>
</evidence>
<keyword evidence="6" id="KW-1185">Reference proteome</keyword>
<evidence type="ECO:0000259" key="4">
    <source>
        <dbReference type="PROSITE" id="PS01124"/>
    </source>
</evidence>
<dbReference type="PANTHER" id="PTHR47894">
    <property type="entry name" value="HTH-TYPE TRANSCRIPTIONAL REGULATOR GADX"/>
    <property type="match status" value="1"/>
</dbReference>
<organism evidence="5 6">
    <name type="scientific">Methylocystis bryophila</name>
    <dbReference type="NCBI Taxonomy" id="655015"/>
    <lineage>
        <taxon>Bacteria</taxon>
        <taxon>Pseudomonadati</taxon>
        <taxon>Pseudomonadota</taxon>
        <taxon>Alphaproteobacteria</taxon>
        <taxon>Hyphomicrobiales</taxon>
        <taxon>Methylocystaceae</taxon>
        <taxon>Methylocystis</taxon>
    </lineage>
</organism>
<evidence type="ECO:0000256" key="1">
    <source>
        <dbReference type="ARBA" id="ARBA00023015"/>
    </source>
</evidence>
<dbReference type="EMBL" id="CP019948">
    <property type="protein sequence ID" value="ARN82951.1"/>
    <property type="molecule type" value="Genomic_DNA"/>
</dbReference>
<accession>A0A1W6MZE5</accession>
<dbReference type="RefSeq" id="WP_158658874.1">
    <property type="nucleotide sequence ID" value="NZ_AP027149.1"/>
</dbReference>
<dbReference type="GO" id="GO:0000976">
    <property type="term" value="F:transcription cis-regulatory region binding"/>
    <property type="evidence" value="ECO:0007669"/>
    <property type="project" value="TreeGrafter"/>
</dbReference>
<gene>
    <name evidence="5" type="ORF">B1812_19815</name>
</gene>
<feature type="domain" description="HTH araC/xylS-type" evidence="4">
    <location>
        <begin position="23"/>
        <end position="124"/>
    </location>
</feature>
<dbReference type="PRINTS" id="PR00032">
    <property type="entry name" value="HTHARAC"/>
</dbReference>
<dbReference type="Pfam" id="PF12833">
    <property type="entry name" value="HTH_18"/>
    <property type="match status" value="1"/>
</dbReference>
<dbReference type="SMART" id="SM00342">
    <property type="entry name" value="HTH_ARAC"/>
    <property type="match status" value="1"/>
</dbReference>
<name>A0A1W6MZE5_9HYPH</name>
<evidence type="ECO:0000256" key="3">
    <source>
        <dbReference type="ARBA" id="ARBA00023163"/>
    </source>
</evidence>
<proteinExistence type="predicted"/>
<dbReference type="InterPro" id="IPR018062">
    <property type="entry name" value="HTH_AraC-typ_CS"/>
</dbReference>
<dbReference type="InterPro" id="IPR009057">
    <property type="entry name" value="Homeodomain-like_sf"/>
</dbReference>
<dbReference type="GO" id="GO:0003700">
    <property type="term" value="F:DNA-binding transcription factor activity"/>
    <property type="evidence" value="ECO:0007669"/>
    <property type="project" value="InterPro"/>
</dbReference>
<dbReference type="InterPro" id="IPR020449">
    <property type="entry name" value="Tscrpt_reg_AraC-type_HTH"/>
</dbReference>
<dbReference type="SUPFAM" id="SSF46689">
    <property type="entry name" value="Homeodomain-like"/>
    <property type="match status" value="1"/>
</dbReference>
<dbReference type="Gene3D" id="1.10.10.60">
    <property type="entry name" value="Homeodomain-like"/>
    <property type="match status" value="1"/>
</dbReference>
<evidence type="ECO:0000313" key="5">
    <source>
        <dbReference type="EMBL" id="ARN82951.1"/>
    </source>
</evidence>
<protein>
    <recommendedName>
        <fullName evidence="4">HTH araC/xylS-type domain-containing protein</fullName>
    </recommendedName>
</protein>
<dbReference type="GO" id="GO:0005829">
    <property type="term" value="C:cytosol"/>
    <property type="evidence" value="ECO:0007669"/>
    <property type="project" value="TreeGrafter"/>
</dbReference>
<keyword evidence="2" id="KW-0238">DNA-binding</keyword>
<dbReference type="PROSITE" id="PS01124">
    <property type="entry name" value="HTH_ARAC_FAMILY_2"/>
    <property type="match status" value="1"/>
</dbReference>
<dbReference type="InterPro" id="IPR018060">
    <property type="entry name" value="HTH_AraC"/>
</dbReference>
<reference evidence="5 6" key="1">
    <citation type="submission" date="2017-02" db="EMBL/GenBank/DDBJ databases">
        <authorList>
            <person name="Peterson S.W."/>
        </authorList>
    </citation>
    <scope>NUCLEOTIDE SEQUENCE [LARGE SCALE GENOMIC DNA]</scope>
    <source>
        <strain evidence="5 6">S285</strain>
    </source>
</reference>
<dbReference type="Proteomes" id="UP000193978">
    <property type="component" value="Chromosome"/>
</dbReference>
<dbReference type="AlphaFoldDB" id="A0A1W6MZE5"/>
<sequence>MDDASGDGEPQAITPAQAPFKLRTVLAEIAEHACEPGFSAMAIAEKYGVTEREVRRLLKKTGKSFSDHKLRRRLERARALLGDPAQAHLAVPEIALRVGFSDTESFDANYRRRFGVAPEAARRAENGRKPV</sequence>
<dbReference type="OrthoDB" id="252470at2"/>
<keyword evidence="1" id="KW-0805">Transcription regulation</keyword>
<dbReference type="PROSITE" id="PS00041">
    <property type="entry name" value="HTH_ARAC_FAMILY_1"/>
    <property type="match status" value="1"/>
</dbReference>
<keyword evidence="3" id="KW-0804">Transcription</keyword>
<dbReference type="PANTHER" id="PTHR47894:SF1">
    <property type="entry name" value="HTH-TYPE TRANSCRIPTIONAL REGULATOR VQSM"/>
    <property type="match status" value="1"/>
</dbReference>
<dbReference type="KEGG" id="mbry:B1812_19815"/>